<dbReference type="SUPFAM" id="SSF159709">
    <property type="entry name" value="PhnH-like"/>
    <property type="match status" value="1"/>
</dbReference>
<name>A0A842JCZ0_9ACTN</name>
<protein>
    <submittedName>
        <fullName evidence="1">Phosphonate C-P lyase system protein PhnH</fullName>
    </submittedName>
</protein>
<keyword evidence="1" id="KW-0456">Lyase</keyword>
<dbReference type="InterPro" id="IPR038058">
    <property type="entry name" value="PhnH-like_sp"/>
</dbReference>
<evidence type="ECO:0000313" key="1">
    <source>
        <dbReference type="EMBL" id="MBC2887765.1"/>
    </source>
</evidence>
<sequence>MMITENAELHRAQRAFRSVLDAFAHPGALCTIERAADNPVRPAALDGALESVVRLFVDQAVTFSVVDAEPDATAAYLTGETHAMRFPVREADFVVVPARADVQLVAEAVLEACRGTLVAPEKGATVLMGCARLATPEQAAAGGEPALHVVEVRGPGVADVNRFAVDRVEWARARAARHDEFPCGVEIVLVDGEGNLVAVPRSSQVTLAGEDASVGEASMPDRVAAPSEPCLVGEAR</sequence>
<comment type="caution">
    <text evidence="1">The sequence shown here is derived from an EMBL/GenBank/DDBJ whole genome shotgun (WGS) entry which is preliminary data.</text>
</comment>
<dbReference type="NCBIfam" id="TIGR03292">
    <property type="entry name" value="PhnH_redo"/>
    <property type="match status" value="1"/>
</dbReference>
<dbReference type="GO" id="GO:0019634">
    <property type="term" value="P:organic phosphonate metabolic process"/>
    <property type="evidence" value="ECO:0007669"/>
    <property type="project" value="InterPro"/>
</dbReference>
<dbReference type="Gene3D" id="3.40.50.11310">
    <property type="entry name" value="Bacterial phosphonate metabolism protein PhnH"/>
    <property type="match status" value="1"/>
</dbReference>
<dbReference type="Pfam" id="PF05845">
    <property type="entry name" value="PhnH"/>
    <property type="match status" value="1"/>
</dbReference>
<evidence type="ECO:0000313" key="2">
    <source>
        <dbReference type="Proteomes" id="UP000587396"/>
    </source>
</evidence>
<dbReference type="Proteomes" id="UP000587396">
    <property type="component" value="Unassembled WGS sequence"/>
</dbReference>
<gene>
    <name evidence="1" type="primary">phnH</name>
    <name evidence="1" type="ORF">H7313_00050</name>
</gene>
<dbReference type="EMBL" id="JACMSE010000001">
    <property type="protein sequence ID" value="MBC2887765.1"/>
    <property type="molecule type" value="Genomic_DNA"/>
</dbReference>
<keyword evidence="2" id="KW-1185">Reference proteome</keyword>
<accession>A0A842JCZ0</accession>
<dbReference type="InterPro" id="IPR008772">
    <property type="entry name" value="Phosphonate_metab_PhnH"/>
</dbReference>
<dbReference type="AlphaFoldDB" id="A0A842JCZ0"/>
<reference evidence="1 2" key="1">
    <citation type="submission" date="2020-08" db="EMBL/GenBank/DDBJ databases">
        <authorList>
            <person name="Liu C."/>
            <person name="Sun Q."/>
        </authorList>
    </citation>
    <scope>NUCLEOTIDE SEQUENCE [LARGE SCALE GENOMIC DNA]</scope>
    <source>
        <strain evidence="1 2">N22</strain>
    </source>
</reference>
<dbReference type="GO" id="GO:0016829">
    <property type="term" value="F:lyase activity"/>
    <property type="evidence" value="ECO:0007669"/>
    <property type="project" value="UniProtKB-KW"/>
</dbReference>
<organism evidence="1 2">
    <name type="scientific">Gordonibacter massiliensis</name>
    <name type="common">ex Traore et al. 2017</name>
    <dbReference type="NCBI Taxonomy" id="1841863"/>
    <lineage>
        <taxon>Bacteria</taxon>
        <taxon>Bacillati</taxon>
        <taxon>Actinomycetota</taxon>
        <taxon>Coriobacteriia</taxon>
        <taxon>Eggerthellales</taxon>
        <taxon>Eggerthellaceae</taxon>
        <taxon>Gordonibacter</taxon>
    </lineage>
</organism>
<proteinExistence type="predicted"/>